<dbReference type="RefSeq" id="WP_014802979.1">
    <property type="nucleotide sequence ID" value="NC_018020.1"/>
</dbReference>
<dbReference type="InterPro" id="IPR011600">
    <property type="entry name" value="Pept_C14_caspase"/>
</dbReference>
<name>I4B5B3_TURPD</name>
<dbReference type="HOGENOM" id="CLU_733511_0_0_12"/>
<protein>
    <recommendedName>
        <fullName evidence="2">Peptidase C14 caspase domain-containing protein</fullName>
    </recommendedName>
</protein>
<organism evidence="3 4">
    <name type="scientific">Turneriella parva (strain ATCC BAA-1111 / DSM 21527 / NCTC 11395 / H)</name>
    <name type="common">Leptospira parva</name>
    <dbReference type="NCBI Taxonomy" id="869212"/>
    <lineage>
        <taxon>Bacteria</taxon>
        <taxon>Pseudomonadati</taxon>
        <taxon>Spirochaetota</taxon>
        <taxon>Spirochaetia</taxon>
        <taxon>Leptospirales</taxon>
        <taxon>Leptospiraceae</taxon>
        <taxon>Turneriella</taxon>
    </lineage>
</organism>
<accession>I4B5B3</accession>
<dbReference type="SUPFAM" id="SSF52129">
    <property type="entry name" value="Caspase-like"/>
    <property type="match status" value="1"/>
</dbReference>
<feature type="chain" id="PRO_5003685906" description="Peptidase C14 caspase domain-containing protein" evidence="1">
    <location>
        <begin position="25"/>
        <end position="377"/>
    </location>
</feature>
<dbReference type="GO" id="GO:0004197">
    <property type="term" value="F:cysteine-type endopeptidase activity"/>
    <property type="evidence" value="ECO:0007669"/>
    <property type="project" value="InterPro"/>
</dbReference>
<sequence>MKRLNLRAIAACVLFSASVTPAFSASLRVLLVGDTNDRSIGKSVVTDLANFEGFAQQIAARTGLKLDIKVIKGAGLKSRPIMDAVKNLKVDSDDTVIFYYSGHGFRTQPVKTRWPLLYIPDAGTKGVDFQWVIDTIDAKKPRMVLAISDSCNNYIDLPQAGLNSRAMLEDQDEAWRKLFVEFSGRIYASGSIVGQMSFGQDAAGGAFTSRFLAIVRSEVKSTSANWDHIMKLATRQIVINSPQQKTQDPQYELVKGAAVQTPQASVEQQHEIHIAEPEPPEEHNEQCKALGEFASALSTVKSGMPAKFDFRRQRQELAGYQQMVTALVQAGGDKQMIQLSRTMQMGLRQKNWPRFRSAVWAYEGHIASLHSSACGSH</sequence>
<keyword evidence="4" id="KW-1185">Reference proteome</keyword>
<dbReference type="EMBL" id="CP002959">
    <property type="protein sequence ID" value="AFM12470.1"/>
    <property type="molecule type" value="Genomic_DNA"/>
</dbReference>
<dbReference type="STRING" id="869212.Turpa_1823"/>
<dbReference type="Pfam" id="PF00656">
    <property type="entry name" value="Peptidase_C14"/>
    <property type="match status" value="1"/>
</dbReference>
<evidence type="ECO:0000259" key="2">
    <source>
        <dbReference type="Pfam" id="PF00656"/>
    </source>
</evidence>
<evidence type="ECO:0000256" key="1">
    <source>
        <dbReference type="SAM" id="SignalP"/>
    </source>
</evidence>
<evidence type="ECO:0000313" key="4">
    <source>
        <dbReference type="Proteomes" id="UP000006048"/>
    </source>
</evidence>
<dbReference type="InterPro" id="IPR029030">
    <property type="entry name" value="Caspase-like_dom_sf"/>
</dbReference>
<dbReference type="Gene3D" id="3.40.50.1460">
    <property type="match status" value="1"/>
</dbReference>
<proteinExistence type="predicted"/>
<dbReference type="OrthoDB" id="21901at2"/>
<reference evidence="3 4" key="1">
    <citation type="submission" date="2012-06" db="EMBL/GenBank/DDBJ databases">
        <title>The complete chromosome of genome of Turneriella parva DSM 21527.</title>
        <authorList>
            <consortium name="US DOE Joint Genome Institute (JGI-PGF)"/>
            <person name="Lucas S."/>
            <person name="Han J."/>
            <person name="Lapidus A."/>
            <person name="Bruce D."/>
            <person name="Goodwin L."/>
            <person name="Pitluck S."/>
            <person name="Peters L."/>
            <person name="Kyrpides N."/>
            <person name="Mavromatis K."/>
            <person name="Ivanova N."/>
            <person name="Mikhailova N."/>
            <person name="Chertkov O."/>
            <person name="Detter J.C."/>
            <person name="Tapia R."/>
            <person name="Han C."/>
            <person name="Land M."/>
            <person name="Hauser L."/>
            <person name="Markowitz V."/>
            <person name="Cheng J.-F."/>
            <person name="Hugenholtz P."/>
            <person name="Woyke T."/>
            <person name="Wu D."/>
            <person name="Gronow S."/>
            <person name="Wellnitz S."/>
            <person name="Brambilla E."/>
            <person name="Klenk H.-P."/>
            <person name="Eisen J.A."/>
        </authorList>
    </citation>
    <scope>NUCLEOTIDE SEQUENCE [LARGE SCALE GENOMIC DNA]</scope>
    <source>
        <strain evidence="4">ATCC BAA-1111 / DSM 21527 / NCTC 11395 / H</strain>
    </source>
</reference>
<dbReference type="Proteomes" id="UP000006048">
    <property type="component" value="Chromosome"/>
</dbReference>
<dbReference type="KEGG" id="tpx:Turpa_1823"/>
<keyword evidence="1" id="KW-0732">Signal</keyword>
<gene>
    <name evidence="3" type="ordered locus">Turpa_1823</name>
</gene>
<feature type="signal peptide" evidence="1">
    <location>
        <begin position="1"/>
        <end position="24"/>
    </location>
</feature>
<feature type="domain" description="Peptidase C14 caspase" evidence="2">
    <location>
        <begin position="67"/>
        <end position="252"/>
    </location>
</feature>
<dbReference type="AlphaFoldDB" id="I4B5B3"/>
<evidence type="ECO:0000313" key="3">
    <source>
        <dbReference type="EMBL" id="AFM12470.1"/>
    </source>
</evidence>
<dbReference type="GO" id="GO:0006508">
    <property type="term" value="P:proteolysis"/>
    <property type="evidence" value="ECO:0007669"/>
    <property type="project" value="InterPro"/>
</dbReference>